<organism evidence="2 3">
    <name type="scientific">Bacillus weihaiensis</name>
    <dbReference type="NCBI Taxonomy" id="1547283"/>
    <lineage>
        <taxon>Bacteria</taxon>
        <taxon>Bacillati</taxon>
        <taxon>Bacillota</taxon>
        <taxon>Bacilli</taxon>
        <taxon>Bacillales</taxon>
        <taxon>Bacillaceae</taxon>
        <taxon>Bacillus</taxon>
    </lineage>
</organism>
<reference evidence="2 3" key="1">
    <citation type="journal article" date="2016" name="Sci. Rep.">
        <title>Complete genome sequence and transcriptomic analysis of a novel marine strain Bacillus weihaiensis reveals the mechanism of brown algae degradation.</title>
        <authorList>
            <person name="Zhu Y."/>
            <person name="Chen P."/>
            <person name="Bao Y."/>
            <person name="Men Y."/>
            <person name="Zeng Y."/>
            <person name="Yang J."/>
            <person name="Sun J."/>
            <person name="Sun Y."/>
        </authorList>
    </citation>
    <scope>NUCLEOTIDE SEQUENCE [LARGE SCALE GENOMIC DNA]</scope>
    <source>
        <strain evidence="2 3">Alg07</strain>
    </source>
</reference>
<dbReference type="STRING" id="1547283.A9C19_07280"/>
<dbReference type="RefSeq" id="WP_072579353.1">
    <property type="nucleotide sequence ID" value="NZ_CP016020.1"/>
</dbReference>
<keyword evidence="1" id="KW-1133">Transmembrane helix</keyword>
<dbReference type="Proteomes" id="UP000181936">
    <property type="component" value="Chromosome"/>
</dbReference>
<evidence type="ECO:0008006" key="4">
    <source>
        <dbReference type="Google" id="ProtNLM"/>
    </source>
</evidence>
<protein>
    <recommendedName>
        <fullName evidence="4">GerMN domain-containing protein</fullName>
    </recommendedName>
</protein>
<dbReference type="EMBL" id="CP016020">
    <property type="protein sequence ID" value="APH04563.1"/>
    <property type="molecule type" value="Genomic_DNA"/>
</dbReference>
<evidence type="ECO:0000256" key="1">
    <source>
        <dbReference type="SAM" id="Phobius"/>
    </source>
</evidence>
<dbReference type="AlphaFoldDB" id="A0A1L3MQE9"/>
<evidence type="ECO:0000313" key="3">
    <source>
        <dbReference type="Proteomes" id="UP000181936"/>
    </source>
</evidence>
<keyword evidence="3" id="KW-1185">Reference proteome</keyword>
<sequence length="397" mass="45794">MKKREWNEEEIKQLLNQLPSITDHRTSSEMYQHIERKIKGRKQRTWIAPTIATLAALFLFALMTPYLFQEISSSSYEEAADESGGDQDNSLNSLTMGEGEIANIEEKSEDEAAEAKLFEDKQSTISPQDTFVIHSKDREKYLTFALTNEQSEITIPFSFNEDEHVEDLKEIERISSEEVSEIMESFRFELEDTTFAHTKIPNEVIINYQGQPNLSSSASEIYYMETIQETFRWLGYKKARLQTREEEGIEFGNTGMKTELDIETNRKKAYFIYRMQDNSRALLVPSNESFETIEDAVLAMKEGTANLKLESPFLTTIDSIDIDEDKTELDITFPSNIEFEDSEPYILMLESLLLTAKEFGFQKVKFNGVKMQRIGVMNLAEPVEVPFAPNPIFFHNK</sequence>
<name>A0A1L3MQE9_9BACI</name>
<accession>A0A1L3MQE9</accession>
<dbReference type="OrthoDB" id="2965336at2"/>
<keyword evidence="1" id="KW-0472">Membrane</keyword>
<proteinExistence type="predicted"/>
<gene>
    <name evidence="2" type="ORF">A9C19_07280</name>
</gene>
<evidence type="ECO:0000313" key="2">
    <source>
        <dbReference type="EMBL" id="APH04563.1"/>
    </source>
</evidence>
<keyword evidence="1" id="KW-0812">Transmembrane</keyword>
<feature type="transmembrane region" description="Helical" evidence="1">
    <location>
        <begin position="46"/>
        <end position="68"/>
    </location>
</feature>
<dbReference type="KEGG" id="bwh:A9C19_07280"/>